<evidence type="ECO:0000259" key="2">
    <source>
        <dbReference type="PROSITE" id="PS50011"/>
    </source>
</evidence>
<dbReference type="GO" id="GO:0004674">
    <property type="term" value="F:protein serine/threonine kinase activity"/>
    <property type="evidence" value="ECO:0007669"/>
    <property type="project" value="TreeGrafter"/>
</dbReference>
<evidence type="ECO:0000313" key="4">
    <source>
        <dbReference type="Proteomes" id="UP000785679"/>
    </source>
</evidence>
<evidence type="ECO:0000256" key="1">
    <source>
        <dbReference type="SAM" id="MobiDB-lite"/>
    </source>
</evidence>
<dbReference type="PROSITE" id="PS50011">
    <property type="entry name" value="PROTEIN_KINASE_DOM"/>
    <property type="match status" value="1"/>
</dbReference>
<dbReference type="AlphaFoldDB" id="A0A8J8P4G3"/>
<keyword evidence="4" id="KW-1185">Reference proteome</keyword>
<dbReference type="Pfam" id="PF00069">
    <property type="entry name" value="Pkinase"/>
    <property type="match status" value="1"/>
</dbReference>
<dbReference type="GO" id="GO:0005634">
    <property type="term" value="C:nucleus"/>
    <property type="evidence" value="ECO:0007669"/>
    <property type="project" value="TreeGrafter"/>
</dbReference>
<sequence length="1234" mass="141271">MNAQQTLNIYNSRIYQIRQQQTIEHKTRINIMKYFESQEYTSSENTLNNQEEAKRTPKKIQTLYSGLNDETFIKNEQRAADVEQQVSKFSLSEFARVDCPFVFFNHEATENAAPFDINEAQLVTLAWICESERTDQIKNNGTQTDQQQSNGGLMSEPEQVERSHRGGSNSPHKRQINTSGQKNIQHLLARKVSSEESKNINKRSSIINNDQYQPEKNATEDEECLGLDIPIGLQELEVGSRSSSEQISFKKHCLTSVLPIGLTLNPRLCHENSKSGAAIILSRGTFCLMKTLHQQLSQEMRKAVYVNKKFHTGVIMRKNCSKKISSGSLQRHHNRIKQEQIQYQSEDENNSTAIQILLALDKQLLYFFSPNIAEDEQEQFCILDYSFASYERIRGEGSQHQQALQSPIHQSDLGRENPTQQQIVQGKKSDFKQTVLLPQKANNANLRALNTILEVPYDDDQVQQAYSIINQVKSIEDQQENNNEEHKEIEQTIHQIVPSFRFQLTVKSQGNIIIAVETEEELNAWESKISKRVIKSDIEKVYQFLDLLGEGASGKVFLAHRKQTQFLNESIQSSANGNKIQAHNPMSKHTTELMRVRRVAIKIIEKKNLFIQQEGLANLIQEIKVHWCLEECDGILKLLEMYEDQERLFLVLEYQQEGSLLTGLMKNQSLNEMQVKIVMGQLLLTLDFIHKRGIIHRDIKLDNILINKIEEQEYNVKIADFGLATFGGKMGSDGEGQNLLHLKCGTPGYAAPEILRDHGYSFKSDIFSLGSVLFNLLTGCYLFSGATQEELLLKNKECLIDDLLNQIALNMSPLCLDLLRKMLSVEPSNRPSAAQALEHPWFKAESGAITSLLAVNSYLTLKYESTRQKQMIKDKVGQQSSQQIRVQQKPQLTSIQNIQGNQLTLPPYQDQFASFKLANSFFTNKQQVKAKHSGGCGLILQQNGQTIIHQSQSPPRKPSIISNMHSFKITQGQLINSDKTLRKGRLRSRVCRQQTVKVKYFDHIKSARSMSEIDKQFDFLEEKGDQNLQAGEEKIEVEIAQNALIDQNLLAAMSKSHYIDRQLKFFKNNQHLNKLIKCEDEEQLVSLLIEEEQDEIYEKEQKLINLNCYQNEKSSSMISVQIERKCDPNNFCEVSIPYSTSVHDNSAIISSKVLQRHLQQLPESQFPTRSHFWSANVYPNIKPVQQELPLYESVNQLSVGTLRLNLHTVNTTRQIPAVKQLRAKNSPKQWREFR</sequence>
<proteinExistence type="predicted"/>
<dbReference type="GO" id="GO:0044773">
    <property type="term" value="P:mitotic DNA damage checkpoint signaling"/>
    <property type="evidence" value="ECO:0007669"/>
    <property type="project" value="TreeGrafter"/>
</dbReference>
<feature type="region of interest" description="Disordered" evidence="1">
    <location>
        <begin position="398"/>
        <end position="418"/>
    </location>
</feature>
<dbReference type="SUPFAM" id="SSF56112">
    <property type="entry name" value="Protein kinase-like (PK-like)"/>
    <property type="match status" value="1"/>
</dbReference>
<reference evidence="3" key="1">
    <citation type="submission" date="2019-06" db="EMBL/GenBank/DDBJ databases">
        <authorList>
            <person name="Zheng W."/>
        </authorList>
    </citation>
    <scope>NUCLEOTIDE SEQUENCE</scope>
    <source>
        <strain evidence="3">QDHG01</strain>
    </source>
</reference>
<dbReference type="InterPro" id="IPR008271">
    <property type="entry name" value="Ser/Thr_kinase_AS"/>
</dbReference>
<name>A0A8J8P4G3_HALGN</name>
<dbReference type="InterPro" id="IPR000719">
    <property type="entry name" value="Prot_kinase_dom"/>
</dbReference>
<gene>
    <name evidence="3" type="ORF">FGO68_gene1132</name>
</gene>
<comment type="caution">
    <text evidence="3">The sequence shown here is derived from an EMBL/GenBank/DDBJ whole genome shotgun (WGS) entry which is preliminary data.</text>
</comment>
<feature type="domain" description="Protein kinase" evidence="2">
    <location>
        <begin position="542"/>
        <end position="842"/>
    </location>
</feature>
<feature type="compositionally biased region" description="Polar residues" evidence="1">
    <location>
        <begin position="137"/>
        <end position="152"/>
    </location>
</feature>
<dbReference type="PANTHER" id="PTHR44167:SF18">
    <property type="entry name" value="PROTEIN KINASE DOMAIN-CONTAINING PROTEIN"/>
    <property type="match status" value="1"/>
</dbReference>
<dbReference type="SMART" id="SM00220">
    <property type="entry name" value="S_TKc"/>
    <property type="match status" value="1"/>
</dbReference>
<accession>A0A8J8P4G3</accession>
<feature type="compositionally biased region" description="Polar residues" evidence="1">
    <location>
        <begin position="398"/>
        <end position="409"/>
    </location>
</feature>
<dbReference type="GO" id="GO:0005524">
    <property type="term" value="F:ATP binding"/>
    <property type="evidence" value="ECO:0007669"/>
    <property type="project" value="InterPro"/>
</dbReference>
<feature type="region of interest" description="Disordered" evidence="1">
    <location>
        <begin position="136"/>
        <end position="180"/>
    </location>
</feature>
<dbReference type="GO" id="GO:0005737">
    <property type="term" value="C:cytoplasm"/>
    <property type="evidence" value="ECO:0007669"/>
    <property type="project" value="TreeGrafter"/>
</dbReference>
<evidence type="ECO:0000313" key="3">
    <source>
        <dbReference type="EMBL" id="TNV85659.1"/>
    </source>
</evidence>
<dbReference type="PROSITE" id="PS00108">
    <property type="entry name" value="PROTEIN_KINASE_ST"/>
    <property type="match status" value="1"/>
</dbReference>
<protein>
    <recommendedName>
        <fullName evidence="2">Protein kinase domain-containing protein</fullName>
    </recommendedName>
</protein>
<dbReference type="Gene3D" id="1.10.510.10">
    <property type="entry name" value="Transferase(Phosphotransferase) domain 1"/>
    <property type="match status" value="1"/>
</dbReference>
<dbReference type="InterPro" id="IPR011009">
    <property type="entry name" value="Kinase-like_dom_sf"/>
</dbReference>
<organism evidence="3 4">
    <name type="scientific">Halteria grandinella</name>
    <dbReference type="NCBI Taxonomy" id="5974"/>
    <lineage>
        <taxon>Eukaryota</taxon>
        <taxon>Sar</taxon>
        <taxon>Alveolata</taxon>
        <taxon>Ciliophora</taxon>
        <taxon>Intramacronucleata</taxon>
        <taxon>Spirotrichea</taxon>
        <taxon>Stichotrichia</taxon>
        <taxon>Sporadotrichida</taxon>
        <taxon>Halteriidae</taxon>
        <taxon>Halteria</taxon>
    </lineage>
</organism>
<dbReference type="Proteomes" id="UP000785679">
    <property type="component" value="Unassembled WGS sequence"/>
</dbReference>
<dbReference type="EMBL" id="RRYP01001649">
    <property type="protein sequence ID" value="TNV85659.1"/>
    <property type="molecule type" value="Genomic_DNA"/>
</dbReference>
<dbReference type="PANTHER" id="PTHR44167">
    <property type="entry name" value="OVARIAN-SPECIFIC SERINE/THREONINE-PROTEIN KINASE LOK-RELATED"/>
    <property type="match status" value="1"/>
</dbReference>
<feature type="compositionally biased region" description="Polar residues" evidence="1">
    <location>
        <begin position="166"/>
        <end position="180"/>
    </location>
</feature>